<sequence>TNKLSKAELLPSHDFLLVVEDPQPTLPKKQNLSRGVGSGGATLNALLVVTERLSALANRTTIGETCWEY</sequence>
<dbReference type="EMBL" id="SEYY01001209">
    <property type="protein sequence ID" value="KAB7505500.1"/>
    <property type="molecule type" value="Genomic_DNA"/>
</dbReference>
<dbReference type="AlphaFoldDB" id="A0A5N5TJ55"/>
<gene>
    <name evidence="1" type="ORF">Anas_05498</name>
</gene>
<name>A0A5N5TJ55_9CRUS</name>
<organism evidence="1 2">
    <name type="scientific">Armadillidium nasatum</name>
    <dbReference type="NCBI Taxonomy" id="96803"/>
    <lineage>
        <taxon>Eukaryota</taxon>
        <taxon>Metazoa</taxon>
        <taxon>Ecdysozoa</taxon>
        <taxon>Arthropoda</taxon>
        <taxon>Crustacea</taxon>
        <taxon>Multicrustacea</taxon>
        <taxon>Malacostraca</taxon>
        <taxon>Eumalacostraca</taxon>
        <taxon>Peracarida</taxon>
        <taxon>Isopoda</taxon>
        <taxon>Oniscidea</taxon>
        <taxon>Crinocheta</taxon>
        <taxon>Armadillidiidae</taxon>
        <taxon>Armadillidium</taxon>
    </lineage>
</organism>
<protein>
    <submittedName>
        <fullName evidence="1">Uncharacterized protein</fullName>
    </submittedName>
</protein>
<dbReference type="OrthoDB" id="271303at2759"/>
<comment type="caution">
    <text evidence="1">The sequence shown here is derived from an EMBL/GenBank/DDBJ whole genome shotgun (WGS) entry which is preliminary data.</text>
</comment>
<evidence type="ECO:0000313" key="1">
    <source>
        <dbReference type="EMBL" id="KAB7505500.1"/>
    </source>
</evidence>
<keyword evidence="2" id="KW-1185">Reference proteome</keyword>
<proteinExistence type="predicted"/>
<accession>A0A5N5TJ55</accession>
<feature type="non-terminal residue" evidence="1">
    <location>
        <position position="1"/>
    </location>
</feature>
<dbReference type="Proteomes" id="UP000326759">
    <property type="component" value="Unassembled WGS sequence"/>
</dbReference>
<reference evidence="1 2" key="1">
    <citation type="journal article" date="2019" name="PLoS Biol.">
        <title>Sex chromosomes control vertical transmission of feminizing Wolbachia symbionts in an isopod.</title>
        <authorList>
            <person name="Becking T."/>
            <person name="Chebbi M.A."/>
            <person name="Giraud I."/>
            <person name="Moumen B."/>
            <person name="Laverre T."/>
            <person name="Caubet Y."/>
            <person name="Peccoud J."/>
            <person name="Gilbert C."/>
            <person name="Cordaux R."/>
        </authorList>
    </citation>
    <scope>NUCLEOTIDE SEQUENCE [LARGE SCALE GENOMIC DNA]</scope>
    <source>
        <strain evidence="1">ANa2</strain>
        <tissue evidence="1">Whole body excluding digestive tract and cuticle</tissue>
    </source>
</reference>
<evidence type="ECO:0000313" key="2">
    <source>
        <dbReference type="Proteomes" id="UP000326759"/>
    </source>
</evidence>